<comment type="subcellular location">
    <subcellularLocation>
        <location evidence="1">Membrane</location>
        <topology evidence="1">Multi-pass membrane protein</topology>
    </subcellularLocation>
</comment>
<accession>A0A815H7V1</accession>
<evidence type="ECO:0000256" key="1">
    <source>
        <dbReference type="ARBA" id="ARBA00004141"/>
    </source>
</evidence>
<evidence type="ECO:0000259" key="8">
    <source>
        <dbReference type="Pfam" id="PF12832"/>
    </source>
</evidence>
<dbReference type="SUPFAM" id="SSF103473">
    <property type="entry name" value="MFS general substrate transporter"/>
    <property type="match status" value="1"/>
</dbReference>
<evidence type="ECO:0000256" key="6">
    <source>
        <dbReference type="SAM" id="Phobius"/>
    </source>
</evidence>
<feature type="chain" id="PRO_5032438750" description="Major facilitator superfamily associated domain-containing protein" evidence="7">
    <location>
        <begin position="24"/>
        <end position="366"/>
    </location>
</feature>
<evidence type="ECO:0000256" key="5">
    <source>
        <dbReference type="ARBA" id="ARBA00023136"/>
    </source>
</evidence>
<evidence type="ECO:0000256" key="7">
    <source>
        <dbReference type="SAM" id="SignalP"/>
    </source>
</evidence>
<dbReference type="AlphaFoldDB" id="A0A815H7V1"/>
<keyword evidence="7" id="KW-0732">Signal</keyword>
<dbReference type="PANTHER" id="PTHR16172:SF41">
    <property type="entry name" value="MAJOR FACILITATOR SUPERFAMILY DOMAIN-CONTAINING PROTEIN 6-LIKE"/>
    <property type="match status" value="1"/>
</dbReference>
<feature type="transmembrane region" description="Helical" evidence="6">
    <location>
        <begin position="187"/>
        <end position="206"/>
    </location>
</feature>
<feature type="transmembrane region" description="Helical" evidence="6">
    <location>
        <begin position="240"/>
        <end position="260"/>
    </location>
</feature>
<reference evidence="9" key="1">
    <citation type="submission" date="2021-02" db="EMBL/GenBank/DDBJ databases">
        <authorList>
            <person name="Nowell W R."/>
        </authorList>
    </citation>
    <scope>NUCLEOTIDE SEQUENCE</scope>
</reference>
<evidence type="ECO:0000313" key="10">
    <source>
        <dbReference type="Proteomes" id="UP000663882"/>
    </source>
</evidence>
<feature type="transmembrane region" description="Helical" evidence="6">
    <location>
        <begin position="218"/>
        <end position="234"/>
    </location>
</feature>
<dbReference type="InterPro" id="IPR024989">
    <property type="entry name" value="MFS_assoc_dom"/>
</dbReference>
<dbReference type="Gene3D" id="1.20.1250.20">
    <property type="entry name" value="MFS general substrate transporter like domains"/>
    <property type="match status" value="1"/>
</dbReference>
<dbReference type="GO" id="GO:0016020">
    <property type="term" value="C:membrane"/>
    <property type="evidence" value="ECO:0007669"/>
    <property type="project" value="UniProtKB-SubCell"/>
</dbReference>
<feature type="domain" description="Major facilitator superfamily associated" evidence="8">
    <location>
        <begin position="163"/>
        <end position="310"/>
    </location>
</feature>
<evidence type="ECO:0000313" key="9">
    <source>
        <dbReference type="EMBL" id="CAF1348220.1"/>
    </source>
</evidence>
<dbReference type="Pfam" id="PF12832">
    <property type="entry name" value="MFS_1_like"/>
    <property type="match status" value="1"/>
</dbReference>
<feature type="transmembrane region" description="Helical" evidence="6">
    <location>
        <begin position="280"/>
        <end position="304"/>
    </location>
</feature>
<protein>
    <recommendedName>
        <fullName evidence="8">Major facilitator superfamily associated domain-containing protein</fullName>
    </recommendedName>
</protein>
<sequence>MTINKCYFISLFIIIFILNKINSQTLSTVPCQPVLDNYFKYLTDPHPGTSRYLFIQATFILQNRYVAYYFGSLSFGNLINSLNGTVTTSFSDRIWTPPCDLFLCLYQNFNYQNTDIQTIVINRLGSIQFILNSWGNAKFTDQLQCYGIDKPFYTAPTVQSSSMFVMTLQKFVILHIDEISPCQSHSIAGYMSLLTSLIELLALIFARKILIILGKNKCSMLIFIAFSIRFFGYYSIVRPYFILIVETMHFFNFGILYVFICEKALNIGAPNGLSGTLQGLVYGICFGLGRGVGLIMSLLISMWLNKRRLFLIWSIFNIIMCIFYLIYYILNKRRKASVTDFKANKNNLSENILRESELNPTEKILK</sequence>
<proteinExistence type="inferred from homology"/>
<dbReference type="EMBL" id="CAJNOO010003643">
    <property type="protein sequence ID" value="CAF1348220.1"/>
    <property type="molecule type" value="Genomic_DNA"/>
</dbReference>
<keyword evidence="4 6" id="KW-1133">Transmembrane helix</keyword>
<evidence type="ECO:0000256" key="3">
    <source>
        <dbReference type="ARBA" id="ARBA00022692"/>
    </source>
</evidence>
<feature type="signal peptide" evidence="7">
    <location>
        <begin position="1"/>
        <end position="23"/>
    </location>
</feature>
<comment type="caution">
    <text evidence="9">The sequence shown here is derived from an EMBL/GenBank/DDBJ whole genome shotgun (WGS) entry which is preliminary data.</text>
</comment>
<dbReference type="OrthoDB" id="9994116at2759"/>
<evidence type="ECO:0000256" key="4">
    <source>
        <dbReference type="ARBA" id="ARBA00022989"/>
    </source>
</evidence>
<organism evidence="9 10">
    <name type="scientific">Rotaria sordida</name>
    <dbReference type="NCBI Taxonomy" id="392033"/>
    <lineage>
        <taxon>Eukaryota</taxon>
        <taxon>Metazoa</taxon>
        <taxon>Spiralia</taxon>
        <taxon>Gnathifera</taxon>
        <taxon>Rotifera</taxon>
        <taxon>Eurotatoria</taxon>
        <taxon>Bdelloidea</taxon>
        <taxon>Philodinida</taxon>
        <taxon>Philodinidae</taxon>
        <taxon>Rotaria</taxon>
    </lineage>
</organism>
<evidence type="ECO:0000256" key="2">
    <source>
        <dbReference type="ARBA" id="ARBA00005241"/>
    </source>
</evidence>
<dbReference type="InterPro" id="IPR051717">
    <property type="entry name" value="MFS_MFSD6"/>
</dbReference>
<name>A0A815H7V1_9BILA</name>
<dbReference type="InterPro" id="IPR036259">
    <property type="entry name" value="MFS_trans_sf"/>
</dbReference>
<keyword evidence="5 6" id="KW-0472">Membrane</keyword>
<comment type="similarity">
    <text evidence="2">Belongs to the major facilitator superfamily. MFSD6 family.</text>
</comment>
<feature type="transmembrane region" description="Helical" evidence="6">
    <location>
        <begin position="310"/>
        <end position="330"/>
    </location>
</feature>
<dbReference type="PANTHER" id="PTHR16172">
    <property type="entry name" value="MAJOR FACILITATOR SUPERFAMILY DOMAIN-CONTAINING PROTEIN 6-LIKE"/>
    <property type="match status" value="1"/>
</dbReference>
<dbReference type="Proteomes" id="UP000663882">
    <property type="component" value="Unassembled WGS sequence"/>
</dbReference>
<gene>
    <name evidence="9" type="ORF">RFH988_LOCUS32156</name>
</gene>
<keyword evidence="3 6" id="KW-0812">Transmembrane</keyword>